<reference evidence="3 4" key="1">
    <citation type="submission" date="2016-10" db="EMBL/GenBank/DDBJ databases">
        <authorList>
            <person name="de Groot N.N."/>
        </authorList>
    </citation>
    <scope>NUCLEOTIDE SEQUENCE [LARGE SCALE GENOMIC DNA]</scope>
    <source>
        <strain evidence="3 4">DSM 21633</strain>
    </source>
</reference>
<evidence type="ECO:0000313" key="3">
    <source>
        <dbReference type="EMBL" id="SEQ93830.1"/>
    </source>
</evidence>
<dbReference type="InterPro" id="IPR055170">
    <property type="entry name" value="GFO_IDH_MocA-like_dom"/>
</dbReference>
<dbReference type="OrthoDB" id="9815825at2"/>
<keyword evidence="4" id="KW-1185">Reference proteome</keyword>
<gene>
    <name evidence="3" type="ORF">SAMN05216362_13522</name>
</gene>
<evidence type="ECO:0000313" key="4">
    <source>
        <dbReference type="Proteomes" id="UP000199427"/>
    </source>
</evidence>
<dbReference type="InterPro" id="IPR000683">
    <property type="entry name" value="Gfo/Idh/MocA-like_OxRdtase_N"/>
</dbReference>
<sequence length="342" mass="38314">MKVGIIGCGSITKFRHAPEYYDNPHITEIVFYDRNPERADALAEIFDGKVVRSVEELFEDESIVAISDCSSNESHHIFSTQALLSGKHVLTEKPIALSVEEAKEILEAQKKSGKILMVDHNQRFTKAHQKAKEIIQSGELGKVLTFKTNFGHSGPESWGVNKSNSTWFFKKDRSGYGVAADLGIHKLDLVHYLLDDQIEQVSAFQGTLDKVDEHGDPIEVCDNIICNLRTQKGRLGTAAFSWTYYGEEDNSTTLYCEKGIMKIYHHDQYQIEVITKDEERINYKLEAIQTNDNQTNTGVIDAFVDCVRNGKEPIVTGQDAVDSLKAVLAIIESAETNQVVNV</sequence>
<dbReference type="Gene3D" id="3.30.360.10">
    <property type="entry name" value="Dihydrodipicolinate Reductase, domain 2"/>
    <property type="match status" value="1"/>
</dbReference>
<dbReference type="Pfam" id="PF01408">
    <property type="entry name" value="GFO_IDH_MocA"/>
    <property type="match status" value="1"/>
</dbReference>
<accession>A0A1H9K417</accession>
<dbReference type="Gene3D" id="3.40.50.720">
    <property type="entry name" value="NAD(P)-binding Rossmann-like Domain"/>
    <property type="match status" value="1"/>
</dbReference>
<dbReference type="RefSeq" id="WP_091774877.1">
    <property type="nucleotide sequence ID" value="NZ_FOES01000035.1"/>
</dbReference>
<feature type="domain" description="Gfo/Idh/MocA-like oxidoreductase N-terminal" evidence="1">
    <location>
        <begin position="1"/>
        <end position="120"/>
    </location>
</feature>
<dbReference type="STRING" id="571933.SAMN05216362_13522"/>
<dbReference type="AlphaFoldDB" id="A0A1H9K417"/>
<dbReference type="Proteomes" id="UP000199427">
    <property type="component" value="Unassembled WGS sequence"/>
</dbReference>
<evidence type="ECO:0000259" key="2">
    <source>
        <dbReference type="Pfam" id="PF22725"/>
    </source>
</evidence>
<evidence type="ECO:0000259" key="1">
    <source>
        <dbReference type="Pfam" id="PF01408"/>
    </source>
</evidence>
<organism evidence="3 4">
    <name type="scientific">Piscibacillus halophilus</name>
    <dbReference type="NCBI Taxonomy" id="571933"/>
    <lineage>
        <taxon>Bacteria</taxon>
        <taxon>Bacillati</taxon>
        <taxon>Bacillota</taxon>
        <taxon>Bacilli</taxon>
        <taxon>Bacillales</taxon>
        <taxon>Bacillaceae</taxon>
        <taxon>Piscibacillus</taxon>
    </lineage>
</organism>
<dbReference type="GO" id="GO:0000166">
    <property type="term" value="F:nucleotide binding"/>
    <property type="evidence" value="ECO:0007669"/>
    <property type="project" value="InterPro"/>
</dbReference>
<dbReference type="PANTHER" id="PTHR43377">
    <property type="entry name" value="BILIVERDIN REDUCTASE A"/>
    <property type="match status" value="1"/>
</dbReference>
<dbReference type="SUPFAM" id="SSF55347">
    <property type="entry name" value="Glyceraldehyde-3-phosphate dehydrogenase-like, C-terminal domain"/>
    <property type="match status" value="1"/>
</dbReference>
<dbReference type="PANTHER" id="PTHR43377:SF1">
    <property type="entry name" value="BILIVERDIN REDUCTASE A"/>
    <property type="match status" value="1"/>
</dbReference>
<dbReference type="EMBL" id="FOES01000035">
    <property type="protein sequence ID" value="SEQ93830.1"/>
    <property type="molecule type" value="Genomic_DNA"/>
</dbReference>
<name>A0A1H9K417_9BACI</name>
<dbReference type="Pfam" id="PF22725">
    <property type="entry name" value="GFO_IDH_MocA_C3"/>
    <property type="match status" value="1"/>
</dbReference>
<proteinExistence type="predicted"/>
<dbReference type="SUPFAM" id="SSF51735">
    <property type="entry name" value="NAD(P)-binding Rossmann-fold domains"/>
    <property type="match status" value="1"/>
</dbReference>
<protein>
    <submittedName>
        <fullName evidence="3">Predicted dehydrogenase</fullName>
    </submittedName>
</protein>
<dbReference type="InterPro" id="IPR036291">
    <property type="entry name" value="NAD(P)-bd_dom_sf"/>
</dbReference>
<feature type="domain" description="GFO/IDH/MocA-like oxidoreductase" evidence="2">
    <location>
        <begin position="128"/>
        <end position="261"/>
    </location>
</feature>
<dbReference type="InterPro" id="IPR051450">
    <property type="entry name" value="Gfo/Idh/MocA_Oxidoreductases"/>
</dbReference>